<keyword evidence="5 9" id="KW-0498">Mitosis</keyword>
<gene>
    <name evidence="10" type="ORF">KIN20_016201</name>
</gene>
<dbReference type="AlphaFoldDB" id="A0AAD5QPL4"/>
<comment type="function">
    <text evidence="9">Essential component of the mitotic checkpoint, which prevents cells from prematurely exiting mitosis. Required for the assembly of the dynein-dynactin and MAD1-MAD2 complexes onto kinetochores. Its function related to the spindle assembly machinery is proposed to depend on its association in the mitotic RZZ complex.</text>
</comment>
<dbReference type="PANTHER" id="PTHR15995">
    <property type="entry name" value="PROTEIN ZWILCH HOMOLOG"/>
    <property type="match status" value="1"/>
</dbReference>
<dbReference type="PANTHER" id="PTHR15995:SF1">
    <property type="entry name" value="PROTEIN ZWILCH HOMOLOG"/>
    <property type="match status" value="1"/>
</dbReference>
<evidence type="ECO:0000256" key="2">
    <source>
        <dbReference type="ARBA" id="ARBA00009062"/>
    </source>
</evidence>
<proteinExistence type="inferred from homology"/>
<dbReference type="GO" id="GO:0051301">
    <property type="term" value="P:cell division"/>
    <property type="evidence" value="ECO:0007669"/>
    <property type="project" value="UniProtKB-UniRule"/>
</dbReference>
<sequence length="469" mass="54210">MAFDLRNRLMRRKLPALLDKSLLDKPICIVANAEDQLGTTFVGFHYSGPKLTTFHTRYLDRYNFRIILKLMEYKYIFRGINNVRISGRYGDHCESELRSLHQRFVGLESQRKAVASYNILDESSVFGANKFPSKMKLTFKWNEKPEDYLSPPPPSASALFHFSPGWKDKRVVLFETTEQLEYLLLMADVLDSKSVMVWPKAGESSSENVLNEVRSLIAQYRVQSNNAERTSREMRHVDFTELLWDILINALHDDNKSIMARLIHDSQSGNLMLPRLEALTPIQILLEIGIERFKRDMVQAYITAGLLTSDTDLDLKFKMNPRPQERARALLPVHLALQTMLEIKRHLNVPSHMLTKMTRLVVDKYCSTPVTDITKVFYETTVPRIQVHNDLFLKLPNLWTYEATYSCANSTVAHISVTFTRKPQLRFIEDKVLAETEITDAEDFDKRTAFLCTYTTYSCLNIEDCDGLD</sequence>
<dbReference type="GO" id="GO:0034501">
    <property type="term" value="P:protein localization to kinetochore"/>
    <property type="evidence" value="ECO:0007669"/>
    <property type="project" value="UniProtKB-UniRule"/>
</dbReference>
<name>A0AAD5QPL4_PARTN</name>
<evidence type="ECO:0000256" key="4">
    <source>
        <dbReference type="ARBA" id="ARBA00022618"/>
    </source>
</evidence>
<comment type="caution">
    <text evidence="10">The sequence shown here is derived from an EMBL/GenBank/DDBJ whole genome shotgun (WGS) entry which is preliminary data.</text>
</comment>
<dbReference type="GO" id="GO:0007094">
    <property type="term" value="P:mitotic spindle assembly checkpoint signaling"/>
    <property type="evidence" value="ECO:0007669"/>
    <property type="project" value="UniProtKB-UniRule"/>
</dbReference>
<comment type="subcellular location">
    <subcellularLocation>
        <location evidence="1 9">Chromosome</location>
        <location evidence="1 9">Centromere</location>
        <location evidence="1 9">Kinetochore</location>
    </subcellularLocation>
</comment>
<protein>
    <recommendedName>
        <fullName evidence="9">Protein zwilch</fullName>
    </recommendedName>
</protein>
<evidence type="ECO:0000256" key="1">
    <source>
        <dbReference type="ARBA" id="ARBA00004629"/>
    </source>
</evidence>
<dbReference type="EMBL" id="JAHQIW010003259">
    <property type="protein sequence ID" value="KAJ1357927.1"/>
    <property type="molecule type" value="Genomic_DNA"/>
</dbReference>
<evidence type="ECO:0000313" key="10">
    <source>
        <dbReference type="EMBL" id="KAJ1357927.1"/>
    </source>
</evidence>
<evidence type="ECO:0000256" key="8">
    <source>
        <dbReference type="ARBA" id="ARBA00023328"/>
    </source>
</evidence>
<accession>A0AAD5QPL4</accession>
<keyword evidence="6 9" id="KW-0995">Kinetochore</keyword>
<evidence type="ECO:0000256" key="6">
    <source>
        <dbReference type="ARBA" id="ARBA00022838"/>
    </source>
</evidence>
<dbReference type="Proteomes" id="UP001196413">
    <property type="component" value="Unassembled WGS sequence"/>
</dbReference>
<keyword evidence="11" id="KW-1185">Reference proteome</keyword>
<evidence type="ECO:0000256" key="5">
    <source>
        <dbReference type="ARBA" id="ARBA00022776"/>
    </source>
</evidence>
<dbReference type="Gene3D" id="1.20.58.730">
    <property type="match status" value="1"/>
</dbReference>
<keyword evidence="3 9" id="KW-0158">Chromosome</keyword>
<dbReference type="Pfam" id="PF09817">
    <property type="entry name" value="Zwilch"/>
    <property type="match status" value="1"/>
</dbReference>
<evidence type="ECO:0000313" key="11">
    <source>
        <dbReference type="Proteomes" id="UP001196413"/>
    </source>
</evidence>
<comment type="similarity">
    <text evidence="2 9">Belongs to the ZWILCH family.</text>
</comment>
<keyword evidence="7 9" id="KW-0131">Cell cycle</keyword>
<dbReference type="InterPro" id="IPR018630">
    <property type="entry name" value="Zwilch"/>
</dbReference>
<organism evidence="10 11">
    <name type="scientific">Parelaphostrongylus tenuis</name>
    <name type="common">Meningeal worm</name>
    <dbReference type="NCBI Taxonomy" id="148309"/>
    <lineage>
        <taxon>Eukaryota</taxon>
        <taxon>Metazoa</taxon>
        <taxon>Ecdysozoa</taxon>
        <taxon>Nematoda</taxon>
        <taxon>Chromadorea</taxon>
        <taxon>Rhabditida</taxon>
        <taxon>Rhabditina</taxon>
        <taxon>Rhabditomorpha</taxon>
        <taxon>Strongyloidea</taxon>
        <taxon>Metastrongylidae</taxon>
        <taxon>Parelaphostrongylus</taxon>
    </lineage>
</organism>
<evidence type="ECO:0000256" key="3">
    <source>
        <dbReference type="ARBA" id="ARBA00022454"/>
    </source>
</evidence>
<comment type="subunit">
    <text evidence="9">Component of the RZZ complex.</text>
</comment>
<reference evidence="10" key="1">
    <citation type="submission" date="2021-06" db="EMBL/GenBank/DDBJ databases">
        <title>Parelaphostrongylus tenuis whole genome reference sequence.</title>
        <authorList>
            <person name="Garwood T.J."/>
            <person name="Larsen P.A."/>
            <person name="Fountain-Jones N.M."/>
            <person name="Garbe J.R."/>
            <person name="Macchietto M.G."/>
            <person name="Kania S.A."/>
            <person name="Gerhold R.W."/>
            <person name="Richards J.E."/>
            <person name="Wolf T.M."/>
        </authorList>
    </citation>
    <scope>NUCLEOTIDE SEQUENCE</scope>
    <source>
        <strain evidence="10">MNPRO001-30</strain>
        <tissue evidence="10">Meninges</tissue>
    </source>
</reference>
<dbReference type="GO" id="GO:1990423">
    <property type="term" value="C:RZZ complex"/>
    <property type="evidence" value="ECO:0007669"/>
    <property type="project" value="UniProtKB-UniRule"/>
</dbReference>
<keyword evidence="8 9" id="KW-0137">Centromere</keyword>
<keyword evidence="4 9" id="KW-0132">Cell division</keyword>
<evidence type="ECO:0000256" key="7">
    <source>
        <dbReference type="ARBA" id="ARBA00023306"/>
    </source>
</evidence>
<evidence type="ECO:0000256" key="9">
    <source>
        <dbReference type="RuleBase" id="RU369076"/>
    </source>
</evidence>